<evidence type="ECO:0000313" key="4">
    <source>
        <dbReference type="Proteomes" id="UP000707356"/>
    </source>
</evidence>
<feature type="domain" description="DUF6816" evidence="2">
    <location>
        <begin position="62"/>
        <end position="274"/>
    </location>
</feature>
<dbReference type="EMBL" id="JAHHHV010000081">
    <property type="protein sequence ID" value="MBW4467841.1"/>
    <property type="molecule type" value="Genomic_DNA"/>
</dbReference>
<dbReference type="AlphaFoldDB" id="A0A951PDX8"/>
<dbReference type="Proteomes" id="UP000707356">
    <property type="component" value="Unassembled WGS sequence"/>
</dbReference>
<dbReference type="Pfam" id="PF20670">
    <property type="entry name" value="DUF6816"/>
    <property type="match status" value="1"/>
</dbReference>
<reference evidence="3" key="1">
    <citation type="submission" date="2021-05" db="EMBL/GenBank/DDBJ databases">
        <authorList>
            <person name="Pietrasiak N."/>
            <person name="Ward R."/>
            <person name="Stajich J.E."/>
            <person name="Kurbessoian T."/>
        </authorList>
    </citation>
    <scope>NUCLEOTIDE SEQUENCE</scope>
    <source>
        <strain evidence="3">GSE-TBD4-15B</strain>
    </source>
</reference>
<feature type="signal peptide" evidence="1">
    <location>
        <begin position="1"/>
        <end position="28"/>
    </location>
</feature>
<feature type="chain" id="PRO_5038074142" description="DUF6816 domain-containing protein" evidence="1">
    <location>
        <begin position="29"/>
        <end position="281"/>
    </location>
</feature>
<evidence type="ECO:0000256" key="1">
    <source>
        <dbReference type="SAM" id="SignalP"/>
    </source>
</evidence>
<comment type="caution">
    <text evidence="3">The sequence shown here is derived from an EMBL/GenBank/DDBJ whole genome shotgun (WGS) entry which is preliminary data.</text>
</comment>
<accession>A0A951PDX8</accession>
<gene>
    <name evidence="3" type="ORF">KME07_20635</name>
</gene>
<keyword evidence="1" id="KW-0732">Signal</keyword>
<evidence type="ECO:0000259" key="2">
    <source>
        <dbReference type="Pfam" id="PF20670"/>
    </source>
</evidence>
<organism evidence="3 4">
    <name type="scientific">Pegethrix bostrychoides GSE-TBD4-15B</name>
    <dbReference type="NCBI Taxonomy" id="2839662"/>
    <lineage>
        <taxon>Bacteria</taxon>
        <taxon>Bacillati</taxon>
        <taxon>Cyanobacteriota</taxon>
        <taxon>Cyanophyceae</taxon>
        <taxon>Oculatellales</taxon>
        <taxon>Oculatellaceae</taxon>
        <taxon>Pegethrix</taxon>
    </lineage>
</organism>
<proteinExistence type="predicted"/>
<dbReference type="InterPro" id="IPR049213">
    <property type="entry name" value="DUF6816"/>
</dbReference>
<reference evidence="3" key="2">
    <citation type="journal article" date="2022" name="Microbiol. Resour. Announc.">
        <title>Metagenome Sequencing to Explore Phylogenomics of Terrestrial Cyanobacteria.</title>
        <authorList>
            <person name="Ward R.D."/>
            <person name="Stajich J.E."/>
            <person name="Johansen J.R."/>
            <person name="Huntemann M."/>
            <person name="Clum A."/>
            <person name="Foster B."/>
            <person name="Foster B."/>
            <person name="Roux S."/>
            <person name="Palaniappan K."/>
            <person name="Varghese N."/>
            <person name="Mukherjee S."/>
            <person name="Reddy T.B.K."/>
            <person name="Daum C."/>
            <person name="Copeland A."/>
            <person name="Chen I.A."/>
            <person name="Ivanova N.N."/>
            <person name="Kyrpides N.C."/>
            <person name="Shapiro N."/>
            <person name="Eloe-Fadrosh E.A."/>
            <person name="Pietrasiak N."/>
        </authorList>
    </citation>
    <scope>NUCLEOTIDE SEQUENCE</scope>
    <source>
        <strain evidence="3">GSE-TBD4-15B</strain>
    </source>
</reference>
<name>A0A951PDX8_9CYAN</name>
<evidence type="ECO:0000313" key="3">
    <source>
        <dbReference type="EMBL" id="MBW4467841.1"/>
    </source>
</evidence>
<protein>
    <recommendedName>
        <fullName evidence="2">DUF6816 domain-containing protein</fullName>
    </recommendedName>
</protein>
<sequence>MNLTKWKSRLFWFSVLALWLLCSGVAFAVPATRSNPLADRLADRIARYPDWHKPLLQPVRSEDLGYPDWFRGDWQVVTTLVDLAAPLAPIVTPGFEGNRQFLNQPIQFDVRFVEQPASQPANQPASQSNPGKLVSDRAYNGAQLAKAYLGERSLLAVKLDPKNPNRQITLLKGDRQLVSTITARATEALHPDRFITSEFFQQEFRGGSQIYFNEVENTTAYQHQPDASQPISADQITAIYLSPQDADYFKTLNGSLSDPRPVALYRYHMEFRKPTGLDSGR</sequence>